<evidence type="ECO:0000313" key="1">
    <source>
        <dbReference type="EMBL" id="KFN50163.1"/>
    </source>
</evidence>
<keyword evidence="2" id="KW-1185">Reference proteome</keyword>
<dbReference type="eggNOG" id="COG3313">
    <property type="taxonomic scope" value="Bacteria"/>
</dbReference>
<dbReference type="EMBL" id="AWXU01000022">
    <property type="protein sequence ID" value="KFN50163.1"/>
    <property type="molecule type" value="Genomic_DNA"/>
</dbReference>
<sequence length="63" mass="7159">MTTADEPRSPCVRNCCLDDASVCLGCGRHIDEIVAWHAADADEKRRILARARERREQRRPPNA</sequence>
<dbReference type="Proteomes" id="UP000029391">
    <property type="component" value="Unassembled WGS sequence"/>
</dbReference>
<dbReference type="PANTHER" id="PTHR35175">
    <property type="entry name" value="DUF1289 DOMAIN-CONTAINING PROTEIN"/>
    <property type="match status" value="1"/>
</dbReference>
<name>A0A091BBX1_9GAMM</name>
<dbReference type="Pfam" id="PF06945">
    <property type="entry name" value="DUF1289"/>
    <property type="match status" value="1"/>
</dbReference>
<dbReference type="PANTHER" id="PTHR35175:SF2">
    <property type="entry name" value="DUF1289 DOMAIN-CONTAINING PROTEIN"/>
    <property type="match status" value="1"/>
</dbReference>
<dbReference type="RefSeq" id="WP_026817026.1">
    <property type="nucleotide sequence ID" value="NZ_AUFF01000003.1"/>
</dbReference>
<protein>
    <recommendedName>
        <fullName evidence="3">DUF1289 domain-containing protein</fullName>
    </recommendedName>
</protein>
<accession>A0A091BBX1</accession>
<evidence type="ECO:0008006" key="3">
    <source>
        <dbReference type="Google" id="ProtNLM"/>
    </source>
</evidence>
<reference evidence="1 2" key="1">
    <citation type="submission" date="2013-09" db="EMBL/GenBank/DDBJ databases">
        <title>Genome sequencing of Arenimonas composti.</title>
        <authorList>
            <person name="Chen F."/>
            <person name="Wang G."/>
        </authorList>
    </citation>
    <scope>NUCLEOTIDE SEQUENCE [LARGE SCALE GENOMIC DNA]</scope>
    <source>
        <strain evidence="1 2">TR7-09</strain>
    </source>
</reference>
<comment type="caution">
    <text evidence="1">The sequence shown here is derived from an EMBL/GenBank/DDBJ whole genome shotgun (WGS) entry which is preliminary data.</text>
</comment>
<organism evidence="1 2">
    <name type="scientific">Arenimonas composti TR7-09 = DSM 18010</name>
    <dbReference type="NCBI Taxonomy" id="1121013"/>
    <lineage>
        <taxon>Bacteria</taxon>
        <taxon>Pseudomonadati</taxon>
        <taxon>Pseudomonadota</taxon>
        <taxon>Gammaproteobacteria</taxon>
        <taxon>Lysobacterales</taxon>
        <taxon>Lysobacteraceae</taxon>
        <taxon>Arenimonas</taxon>
    </lineage>
</organism>
<dbReference type="InterPro" id="IPR010710">
    <property type="entry name" value="DUF1289"/>
</dbReference>
<evidence type="ECO:0000313" key="2">
    <source>
        <dbReference type="Proteomes" id="UP000029391"/>
    </source>
</evidence>
<gene>
    <name evidence="1" type="ORF">P873_07960</name>
</gene>
<proteinExistence type="predicted"/>
<dbReference type="OrthoDB" id="9811423at2"/>
<dbReference type="AlphaFoldDB" id="A0A091BBX1"/>